<evidence type="ECO:0000313" key="3">
    <source>
        <dbReference type="Proteomes" id="UP001165080"/>
    </source>
</evidence>
<evidence type="ECO:0000313" key="2">
    <source>
        <dbReference type="EMBL" id="GLC57521.1"/>
    </source>
</evidence>
<reference evidence="2 3" key="1">
    <citation type="journal article" date="2023" name="Commun. Biol.">
        <title>Reorganization of the ancestral sex-determining regions during the evolution of trioecy in Pleodorina starrii.</title>
        <authorList>
            <person name="Takahashi K."/>
            <person name="Suzuki S."/>
            <person name="Kawai-Toyooka H."/>
            <person name="Yamamoto K."/>
            <person name="Hamaji T."/>
            <person name="Ootsuki R."/>
            <person name="Yamaguchi H."/>
            <person name="Kawachi M."/>
            <person name="Higashiyama T."/>
            <person name="Nozaki H."/>
        </authorList>
    </citation>
    <scope>NUCLEOTIDE SEQUENCE [LARGE SCALE GENOMIC DNA]</scope>
    <source>
        <strain evidence="2 3">NIES-4479</strain>
    </source>
</reference>
<sequence>MTGHASVSTWRSRTFTKAVASVDIFRPDKTALARAAASAIVCTSSVNCLSRLMTAAAVNTASLEPEELRLYQSCISLLQGLQPFAIFSGINTVGRVALRREVFTALAVSQLYEHVLRGFAFVVGPSTDCTEQSRQVVLDVAGEVCSARHQPELRPLLAQHGHGLPGPSLQFMLTAMVVELLHFWDGGPRYGLSPEAEAVLRRGMFSPAAVYEVCMRMNTCCMEAAAGQQPCGGDSGGAGASGGGEDARGDAQPEAPSQSVGGVPVSWGDVPMMAWVVDRSGCGASVQDAVRGGCEAALDWTLSRGGGGGLSVDKLVDGYAYAAIFGDVASLRWLTRRLPLPCGWSSRHRILTSFQRGMRLPALLWLAEVAGTPLDGREVADTVLRSSTCADVRAPKAPYWAHVADDVRAWRAATGSKLVGGEEMAAALVEGIP</sequence>
<organism evidence="2 3">
    <name type="scientific">Pleodorina starrii</name>
    <dbReference type="NCBI Taxonomy" id="330485"/>
    <lineage>
        <taxon>Eukaryota</taxon>
        <taxon>Viridiplantae</taxon>
        <taxon>Chlorophyta</taxon>
        <taxon>core chlorophytes</taxon>
        <taxon>Chlorophyceae</taxon>
        <taxon>CS clade</taxon>
        <taxon>Chlamydomonadales</taxon>
        <taxon>Volvocaceae</taxon>
        <taxon>Pleodorina</taxon>
    </lineage>
</organism>
<dbReference type="EMBL" id="BRXU01000019">
    <property type="protein sequence ID" value="GLC57521.1"/>
    <property type="molecule type" value="Genomic_DNA"/>
</dbReference>
<proteinExistence type="predicted"/>
<feature type="compositionally biased region" description="Gly residues" evidence="1">
    <location>
        <begin position="233"/>
        <end position="244"/>
    </location>
</feature>
<evidence type="ECO:0000256" key="1">
    <source>
        <dbReference type="SAM" id="MobiDB-lite"/>
    </source>
</evidence>
<protein>
    <submittedName>
        <fullName evidence="2">Uncharacterized protein</fullName>
    </submittedName>
</protein>
<dbReference type="Proteomes" id="UP001165080">
    <property type="component" value="Unassembled WGS sequence"/>
</dbReference>
<gene>
    <name evidence="2" type="primary">PLESTB001775</name>
    <name evidence="2" type="ORF">PLESTB_001236400</name>
</gene>
<accession>A0A9W6BS91</accession>
<feature type="region of interest" description="Disordered" evidence="1">
    <location>
        <begin position="233"/>
        <end position="264"/>
    </location>
</feature>
<name>A0A9W6BS91_9CHLO</name>
<keyword evidence="3" id="KW-1185">Reference proteome</keyword>
<dbReference type="AlphaFoldDB" id="A0A9W6BS91"/>
<comment type="caution">
    <text evidence="2">The sequence shown here is derived from an EMBL/GenBank/DDBJ whole genome shotgun (WGS) entry which is preliminary data.</text>
</comment>